<dbReference type="InterPro" id="IPR045867">
    <property type="entry name" value="DNA-dir_RpoC_beta_prime"/>
</dbReference>
<feature type="region of interest" description="Disordered" evidence="9">
    <location>
        <begin position="1381"/>
        <end position="1404"/>
    </location>
</feature>
<comment type="function">
    <text evidence="7 8">DNA-dependent RNA polymerase catalyzes the transcription of DNA into RNA using the four ribonucleoside triphosphates as substrates.</text>
</comment>
<dbReference type="PANTHER" id="PTHR19376">
    <property type="entry name" value="DNA-DIRECTED RNA POLYMERASE"/>
    <property type="match status" value="1"/>
</dbReference>
<feature type="binding site" evidence="7">
    <location>
        <position position="463"/>
    </location>
    <ligand>
        <name>Mg(2+)</name>
        <dbReference type="ChEBI" id="CHEBI:18420"/>
    </ligand>
</feature>
<keyword evidence="1 7" id="KW-0240">DNA-directed RNA polymerase</keyword>
<comment type="similarity">
    <text evidence="7 8">Belongs to the RNA polymerase beta' chain family.</text>
</comment>
<evidence type="ECO:0000256" key="4">
    <source>
        <dbReference type="ARBA" id="ARBA00022723"/>
    </source>
</evidence>
<comment type="caution">
    <text evidence="11">The sequence shown here is derived from an EMBL/GenBank/DDBJ whole genome shotgun (WGS) entry which is preliminary data.</text>
</comment>
<dbReference type="Proteomes" id="UP001589865">
    <property type="component" value="Unassembled WGS sequence"/>
</dbReference>
<name>A0ABV6JYY5_9PROT</name>
<comment type="cofactor">
    <cofactor evidence="7">
        <name>Mg(2+)</name>
        <dbReference type="ChEBI" id="CHEBI:18420"/>
    </cofactor>
    <text evidence="7">Binds 1 Mg(2+) ion per subunit.</text>
</comment>
<feature type="binding site" evidence="7">
    <location>
        <position position="461"/>
    </location>
    <ligand>
        <name>Mg(2+)</name>
        <dbReference type="ChEBI" id="CHEBI:18420"/>
    </ligand>
</feature>
<dbReference type="InterPro" id="IPR044893">
    <property type="entry name" value="RNA_pol_Rpb1_clamp_domain"/>
</dbReference>
<evidence type="ECO:0000256" key="5">
    <source>
        <dbReference type="ARBA" id="ARBA00023163"/>
    </source>
</evidence>
<dbReference type="InterPro" id="IPR006592">
    <property type="entry name" value="RNA_pol_N"/>
</dbReference>
<dbReference type="Pfam" id="PF04983">
    <property type="entry name" value="RNA_pol_Rpb1_3"/>
    <property type="match status" value="1"/>
</dbReference>
<feature type="binding site" evidence="7">
    <location>
        <position position="465"/>
    </location>
    <ligand>
        <name>Mg(2+)</name>
        <dbReference type="ChEBI" id="CHEBI:18420"/>
    </ligand>
</feature>
<dbReference type="InterPro" id="IPR007083">
    <property type="entry name" value="RNA_pol_Rpb1_4"/>
</dbReference>
<comment type="catalytic activity">
    <reaction evidence="6 7 8">
        <text>RNA(n) + a ribonucleoside 5'-triphosphate = RNA(n+1) + diphosphate</text>
        <dbReference type="Rhea" id="RHEA:21248"/>
        <dbReference type="Rhea" id="RHEA-COMP:14527"/>
        <dbReference type="Rhea" id="RHEA-COMP:17342"/>
        <dbReference type="ChEBI" id="CHEBI:33019"/>
        <dbReference type="ChEBI" id="CHEBI:61557"/>
        <dbReference type="ChEBI" id="CHEBI:140395"/>
        <dbReference type="EC" id="2.7.7.6"/>
    </reaction>
</comment>
<dbReference type="GO" id="GO:0003899">
    <property type="term" value="F:DNA-directed RNA polymerase activity"/>
    <property type="evidence" value="ECO:0007669"/>
    <property type="project" value="UniProtKB-EC"/>
</dbReference>
<evidence type="ECO:0000313" key="11">
    <source>
        <dbReference type="EMBL" id="MFC0410934.1"/>
    </source>
</evidence>
<accession>A0ABV6JYY5</accession>
<feature type="binding site" evidence="7">
    <location>
        <position position="904"/>
    </location>
    <ligand>
        <name>Zn(2+)</name>
        <dbReference type="ChEBI" id="CHEBI:29105"/>
        <label>2</label>
    </ligand>
</feature>
<comment type="subunit">
    <text evidence="7">The RNAP catalytic core consists of 2 alpha, 1 beta, 1 beta' and 1 omega subunit. When a sigma factor is associated with the core the holoenzyme is formed, which can initiate transcription.</text>
</comment>
<dbReference type="EC" id="2.7.7.6" evidence="7"/>
<dbReference type="InterPro" id="IPR007080">
    <property type="entry name" value="RNA_pol_Rpb1_1"/>
</dbReference>
<evidence type="ECO:0000256" key="6">
    <source>
        <dbReference type="ARBA" id="ARBA00048552"/>
    </source>
</evidence>
<dbReference type="InterPro" id="IPR000722">
    <property type="entry name" value="RNA_pol_asu"/>
</dbReference>
<keyword evidence="4 7" id="KW-0479">Metal-binding</keyword>
<feature type="binding site" evidence="7">
    <location>
        <position position="88"/>
    </location>
    <ligand>
        <name>Zn(2+)</name>
        <dbReference type="ChEBI" id="CHEBI:29105"/>
        <label>1</label>
    </ligand>
</feature>
<feature type="domain" description="RNA polymerase N-terminal" evidence="10">
    <location>
        <begin position="236"/>
        <end position="515"/>
    </location>
</feature>
<keyword evidence="3 7" id="KW-0548">Nucleotidyltransferase</keyword>
<keyword evidence="7" id="KW-0862">Zinc</keyword>
<dbReference type="SMART" id="SM00663">
    <property type="entry name" value="RPOLA_N"/>
    <property type="match status" value="1"/>
</dbReference>
<feature type="binding site" evidence="7">
    <location>
        <position position="70"/>
    </location>
    <ligand>
        <name>Zn(2+)</name>
        <dbReference type="ChEBI" id="CHEBI:29105"/>
        <label>1</label>
    </ligand>
</feature>
<feature type="binding site" evidence="7">
    <location>
        <position position="894"/>
    </location>
    <ligand>
        <name>Zn(2+)</name>
        <dbReference type="ChEBI" id="CHEBI:29105"/>
        <label>2</label>
    </ligand>
</feature>
<keyword evidence="5 7" id="KW-0804">Transcription</keyword>
<feature type="binding site" evidence="7">
    <location>
        <position position="901"/>
    </location>
    <ligand>
        <name>Zn(2+)</name>
        <dbReference type="ChEBI" id="CHEBI:29105"/>
        <label>2</label>
    </ligand>
</feature>
<dbReference type="Gene3D" id="1.10.274.100">
    <property type="entry name" value="RNA polymerase Rpb1, domain 3"/>
    <property type="match status" value="1"/>
</dbReference>
<evidence type="ECO:0000256" key="9">
    <source>
        <dbReference type="SAM" id="MobiDB-lite"/>
    </source>
</evidence>
<feature type="binding site" evidence="7">
    <location>
        <position position="85"/>
    </location>
    <ligand>
        <name>Zn(2+)</name>
        <dbReference type="ChEBI" id="CHEBI:29105"/>
        <label>1</label>
    </ligand>
</feature>
<dbReference type="Gene3D" id="1.10.132.30">
    <property type="match status" value="1"/>
</dbReference>
<dbReference type="Gene3D" id="4.10.860.120">
    <property type="entry name" value="RNA polymerase II, clamp domain"/>
    <property type="match status" value="1"/>
</dbReference>
<evidence type="ECO:0000256" key="7">
    <source>
        <dbReference type="HAMAP-Rule" id="MF_01322"/>
    </source>
</evidence>
<dbReference type="Pfam" id="PF04997">
    <property type="entry name" value="RNA_pol_Rpb1_1"/>
    <property type="match status" value="1"/>
</dbReference>
<organism evidence="11 12">
    <name type="scientific">Roseomonas elaeocarpi</name>
    <dbReference type="NCBI Taxonomy" id="907779"/>
    <lineage>
        <taxon>Bacteria</taxon>
        <taxon>Pseudomonadati</taxon>
        <taxon>Pseudomonadota</taxon>
        <taxon>Alphaproteobacteria</taxon>
        <taxon>Acetobacterales</taxon>
        <taxon>Roseomonadaceae</taxon>
        <taxon>Roseomonas</taxon>
    </lineage>
</organism>
<dbReference type="HAMAP" id="MF_01322">
    <property type="entry name" value="RNApol_bact_RpoC"/>
    <property type="match status" value="1"/>
</dbReference>
<gene>
    <name evidence="7 11" type="primary">rpoC</name>
    <name evidence="11" type="ORF">ACFFGY_22040</name>
</gene>
<dbReference type="InterPro" id="IPR007066">
    <property type="entry name" value="RNA_pol_Rpb1_3"/>
</dbReference>
<dbReference type="RefSeq" id="WP_377046691.1">
    <property type="nucleotide sequence ID" value="NZ_JBHLUN010000023.1"/>
</dbReference>
<dbReference type="PANTHER" id="PTHR19376:SF54">
    <property type="entry name" value="DNA-DIRECTED RNA POLYMERASE SUBUNIT BETA"/>
    <property type="match status" value="1"/>
</dbReference>
<protein>
    <recommendedName>
        <fullName evidence="7">DNA-directed RNA polymerase subunit beta'</fullName>
        <shortName evidence="7">RNAP subunit beta'</shortName>
        <ecNumber evidence="7">2.7.7.6</ecNumber>
    </recommendedName>
    <alternativeName>
        <fullName evidence="7">RNA polymerase subunit beta'</fullName>
    </alternativeName>
    <alternativeName>
        <fullName evidence="7">Transcriptase subunit beta'</fullName>
    </alternativeName>
</protein>
<dbReference type="NCBIfam" id="TIGR02386">
    <property type="entry name" value="rpoC_TIGR"/>
    <property type="match status" value="1"/>
</dbReference>
<evidence type="ECO:0000313" key="12">
    <source>
        <dbReference type="Proteomes" id="UP001589865"/>
    </source>
</evidence>
<dbReference type="InterPro" id="IPR012754">
    <property type="entry name" value="DNA-dir_RpoC_beta_prime_bact"/>
</dbReference>
<dbReference type="Gene3D" id="1.10.40.90">
    <property type="match status" value="1"/>
</dbReference>
<reference evidence="11 12" key="1">
    <citation type="submission" date="2024-09" db="EMBL/GenBank/DDBJ databases">
        <authorList>
            <person name="Sun Q."/>
            <person name="Mori K."/>
        </authorList>
    </citation>
    <scope>NUCLEOTIDE SEQUENCE [LARGE SCALE GENOMIC DNA]</scope>
    <source>
        <strain evidence="11 12">TBRC 5777</strain>
    </source>
</reference>
<dbReference type="Gene3D" id="2.40.40.20">
    <property type="match status" value="1"/>
</dbReference>
<comment type="cofactor">
    <cofactor evidence="7">
        <name>Zn(2+)</name>
        <dbReference type="ChEBI" id="CHEBI:29105"/>
    </cofactor>
    <text evidence="7">Binds 2 Zn(2+) ions per subunit.</text>
</comment>
<dbReference type="Gene3D" id="2.40.50.100">
    <property type="match status" value="3"/>
</dbReference>
<dbReference type="EMBL" id="JBHLUN010000023">
    <property type="protein sequence ID" value="MFC0410934.1"/>
    <property type="molecule type" value="Genomic_DNA"/>
</dbReference>
<evidence type="ECO:0000256" key="8">
    <source>
        <dbReference type="RuleBase" id="RU004279"/>
    </source>
</evidence>
<dbReference type="Pfam" id="PF04998">
    <property type="entry name" value="RNA_pol_Rpb1_5"/>
    <property type="match status" value="1"/>
</dbReference>
<feature type="binding site" evidence="7">
    <location>
        <position position="820"/>
    </location>
    <ligand>
        <name>Zn(2+)</name>
        <dbReference type="ChEBI" id="CHEBI:29105"/>
        <label>2</label>
    </ligand>
</feature>
<dbReference type="Pfam" id="PF05000">
    <property type="entry name" value="RNA_pol_Rpb1_4"/>
    <property type="match status" value="1"/>
</dbReference>
<evidence type="ECO:0000256" key="3">
    <source>
        <dbReference type="ARBA" id="ARBA00022695"/>
    </source>
</evidence>
<dbReference type="SUPFAM" id="SSF64484">
    <property type="entry name" value="beta and beta-prime subunits of DNA dependent RNA-polymerase"/>
    <property type="match status" value="1"/>
</dbReference>
<dbReference type="CDD" id="cd02655">
    <property type="entry name" value="RNAP_beta'_C"/>
    <property type="match status" value="1"/>
</dbReference>
<dbReference type="Gene3D" id="1.10.1790.20">
    <property type="match status" value="1"/>
</dbReference>
<dbReference type="InterPro" id="IPR007081">
    <property type="entry name" value="RNA_pol_Rpb1_5"/>
</dbReference>
<dbReference type="Gene3D" id="1.10.150.390">
    <property type="match status" value="1"/>
</dbReference>
<evidence type="ECO:0000256" key="1">
    <source>
        <dbReference type="ARBA" id="ARBA00022478"/>
    </source>
</evidence>
<feature type="binding site" evidence="7">
    <location>
        <position position="72"/>
    </location>
    <ligand>
        <name>Zn(2+)</name>
        <dbReference type="ChEBI" id="CHEBI:29105"/>
        <label>1</label>
    </ligand>
</feature>
<dbReference type="InterPro" id="IPR038120">
    <property type="entry name" value="Rpb1_funnel_sf"/>
</dbReference>
<dbReference type="GO" id="GO:0000428">
    <property type="term" value="C:DNA-directed RNA polymerase complex"/>
    <property type="evidence" value="ECO:0007669"/>
    <property type="project" value="UniProtKB-KW"/>
</dbReference>
<keyword evidence="7" id="KW-0460">Magnesium</keyword>
<dbReference type="Pfam" id="PF00623">
    <property type="entry name" value="RNA_pol_Rpb1_2"/>
    <property type="match status" value="2"/>
</dbReference>
<evidence type="ECO:0000256" key="2">
    <source>
        <dbReference type="ARBA" id="ARBA00022679"/>
    </source>
</evidence>
<dbReference type="InterPro" id="IPR042102">
    <property type="entry name" value="RNA_pol_Rpb1_3_sf"/>
</dbReference>
<evidence type="ECO:0000259" key="10">
    <source>
        <dbReference type="SMART" id="SM00663"/>
    </source>
</evidence>
<dbReference type="CDD" id="cd01609">
    <property type="entry name" value="RNAP_beta'_N"/>
    <property type="match status" value="1"/>
</dbReference>
<keyword evidence="2 7" id="KW-0808">Transferase</keyword>
<sequence length="1404" mass="155194">MNELMKILGQTGQAVSFDQIKITIASPEQIRSWSYGEIKKPETINYRTFKPERDGLFCARIFGPIKDYECLCGKYKRMKFRGIICEKCGVEVTLAKVRRERMGHIELASPVAHIWFMKSLPSRVGLMVDMSLKELEKVLYFESYVVLEPGLTDLKLHQLLTEDQFQAKQDEFGEDAFSVGIGAEAVKQMLTGIDLDKESTTLRAELKETSSEAKRKKYVKRLKLIEAFAEGGARPEWMILDVVPVIPPELRPLVPLDGGRFATSDLNDLYRRVINRNNRLKRLIELRAPDIIVRNEKRMLQEAVDALFDNGRRGRAITGANKRPLKSLSDMLKGKQGRFRQNLLGKRVDYSGRSVIVVGPELKLHQCGLPKKMALELFKPFIYSKLEKYGHATTIKAAKRMVEKERPEVWDILEEVIREHPVMLNRAPTLHRLGIQAFEPTLVEGKAIQLHPLVCTAFNADFDGDQMAVHVPLSLEAQLEARVLMMSTNNILSPANGKPIIVPSQDIVLGIYYLSLETPEYRAAPDKAEYDAQGQLVKAGPSVFAEMGELEQALAAKSITLHTKILARRQTMDAEGKVRNERVVTTPGRMMIGALMPLHPNLPYSLVNRQLTKKNVSDVIDAVYRHCGQKESVIFADRLMGLGFRNAAKAGISFGKDDMMIPDTKGEMIDRTKNEVKEFEQQYLDGLITAGERYNKVVDAWSRATEEVAGAMMKEISRQEVGKVTNSVWMMSHSGARGSPAQMRQLAGMRGLMAKPSGEIIEQPIIANFKEGLSVLEYFNSTHGARKGLADTALKTANSGYLTRRLVDVAQDCIILVNDCGSERGITVRAVMDGGEVVSSLSERILGRTIQRDVADPETGEILATRNTLVEEALADRIEQAGVEEVYIRSVLTCDAGSGVCGHCYGRDLARGTPVNVGEAVGVIAAQSIGEPGTQLTMRTFHIGGAAQRGAEQSAVEATTEGTVRIENLSVVENSQGAPIVMSRNCEIVLSDAQGRERARFRVPYGSRMLVSEGAAVQRAQKLAEWDPFTLPIITERAGSVEYADLIEGITLVERQDEVTGLSSKVVVDYKAASKADLRPRLLLKDEKGNVVKLPNGAEARYFLSPDTILSVDNGATVHAGDVIARLPRESSKTRDITGGLPRVAELFEARRPKDAAIISDIDGRVEFGKDYKAKRRIIVKMDVPEGEAPIEREYLVPKGKHVSVQEGDYVKAGDPLVDGPRVPHDILRVLGVEALANYLVNEIQDVYRLQGVKINDKHIEVIVRQMLQKIEILEPGDTTYLVGEQVDRLEFADENERRLQAKERPARGEPVLQGITKASLQTTSFISAASFQETTRVLTEAAVAGKIDSLAGLKENVIVGRLIPAGTGSVMNRLRALAAQRDKGRIPQPTPALPPAAGQEAAE</sequence>
<proteinExistence type="inferred from homology"/>
<keyword evidence="12" id="KW-1185">Reference proteome</keyword>